<reference evidence="1 2" key="1">
    <citation type="submission" date="2014-06" db="EMBL/GenBank/DDBJ databases">
        <title>Evolutionary Origins and Diversification of the Mycorrhizal Mutualists.</title>
        <authorList>
            <consortium name="DOE Joint Genome Institute"/>
            <consortium name="Mycorrhizal Genomics Consortium"/>
            <person name="Kohler A."/>
            <person name="Kuo A."/>
            <person name="Nagy L.G."/>
            <person name="Floudas D."/>
            <person name="Copeland A."/>
            <person name="Barry K.W."/>
            <person name="Cichocki N."/>
            <person name="Veneault-Fourrey C."/>
            <person name="LaButti K."/>
            <person name="Lindquist E.A."/>
            <person name="Lipzen A."/>
            <person name="Lundell T."/>
            <person name="Morin E."/>
            <person name="Murat C."/>
            <person name="Riley R."/>
            <person name="Ohm R."/>
            <person name="Sun H."/>
            <person name="Tunlid A."/>
            <person name="Henrissat B."/>
            <person name="Grigoriev I.V."/>
            <person name="Hibbett D.S."/>
            <person name="Martin F."/>
        </authorList>
    </citation>
    <scope>NUCLEOTIDE SEQUENCE [LARGE SCALE GENOMIC DNA]</scope>
    <source>
        <strain evidence="1 2">SS14</strain>
    </source>
</reference>
<keyword evidence="2" id="KW-1185">Reference proteome</keyword>
<dbReference type="EMBL" id="KN837124">
    <property type="protein sequence ID" value="KIJ43320.1"/>
    <property type="molecule type" value="Genomic_DNA"/>
</dbReference>
<evidence type="ECO:0000313" key="2">
    <source>
        <dbReference type="Proteomes" id="UP000054279"/>
    </source>
</evidence>
<dbReference type="AlphaFoldDB" id="A0A0C9VWU6"/>
<protein>
    <submittedName>
        <fullName evidence="1">Uncharacterized protein</fullName>
    </submittedName>
</protein>
<dbReference type="Proteomes" id="UP000054279">
    <property type="component" value="Unassembled WGS sequence"/>
</dbReference>
<proteinExistence type="predicted"/>
<name>A0A0C9VWU6_SPHS4</name>
<accession>A0A0C9VWU6</accession>
<organism evidence="1 2">
    <name type="scientific">Sphaerobolus stellatus (strain SS14)</name>
    <dbReference type="NCBI Taxonomy" id="990650"/>
    <lineage>
        <taxon>Eukaryota</taxon>
        <taxon>Fungi</taxon>
        <taxon>Dikarya</taxon>
        <taxon>Basidiomycota</taxon>
        <taxon>Agaricomycotina</taxon>
        <taxon>Agaricomycetes</taxon>
        <taxon>Phallomycetidae</taxon>
        <taxon>Geastrales</taxon>
        <taxon>Sphaerobolaceae</taxon>
        <taxon>Sphaerobolus</taxon>
    </lineage>
</organism>
<sequence length="209" mass="23237">MEENTYHQYAYDDLVNELNALLLRLCLPITIGSPQDLTPSLLLAILESIIKERLPIPQTIRESNALDGKVLAMKLFLGVIETDILQRDLGLSNMDPRRLAAGELAEVVYIGRTLCLLGRDYLSFEEDVEENTGVVKVEENHISISRDRIVPNTRSSELGHLGGSIRSAIIHMPRGISSSISTRLSSPSQYTLALLKERASLLEELAKSR</sequence>
<gene>
    <name evidence="1" type="ORF">M422DRAFT_30959</name>
</gene>
<dbReference type="HOGENOM" id="CLU_1316152_0_0_1"/>
<dbReference type="OrthoDB" id="2596754at2759"/>
<evidence type="ECO:0000313" key="1">
    <source>
        <dbReference type="EMBL" id="KIJ43320.1"/>
    </source>
</evidence>